<dbReference type="FunFam" id="2.10.25.10:FF:000054">
    <property type="entry name" value="Slit guidance ligand 2"/>
    <property type="match status" value="1"/>
</dbReference>
<evidence type="ECO:0000256" key="8">
    <source>
        <dbReference type="ARBA" id="ARBA00023157"/>
    </source>
</evidence>
<dbReference type="SMART" id="SM00274">
    <property type="entry name" value="FOLN"/>
    <property type="match status" value="3"/>
</dbReference>
<dbReference type="Bgee" id="ENSLACG00000022564">
    <property type="expression patterns" value="Expressed in pelvic fin and 3 other cell types or tissues"/>
</dbReference>
<accession>M3XL08</accession>
<evidence type="ECO:0000259" key="14">
    <source>
        <dbReference type="PROSITE" id="PS50026"/>
    </source>
</evidence>
<feature type="domain" description="EGF-like" evidence="14">
    <location>
        <begin position="145"/>
        <end position="183"/>
    </location>
</feature>
<feature type="disulfide bond" evidence="10">
    <location>
        <begin position="504"/>
        <end position="513"/>
    </location>
</feature>
<evidence type="ECO:0000256" key="2">
    <source>
        <dbReference type="ARBA" id="ARBA00022525"/>
    </source>
</evidence>
<feature type="disulfide bond" evidence="10">
    <location>
        <begin position="483"/>
        <end position="493"/>
    </location>
</feature>
<keyword evidence="7" id="KW-0524">Neurogenesis</keyword>
<dbReference type="CDD" id="cd00054">
    <property type="entry name" value="EGF_CA"/>
    <property type="match status" value="5"/>
</dbReference>
<feature type="disulfide bond" evidence="10">
    <location>
        <begin position="466"/>
        <end position="475"/>
    </location>
</feature>
<feature type="disulfide bond" evidence="10">
    <location>
        <begin position="54"/>
        <end position="63"/>
    </location>
</feature>
<protein>
    <submittedName>
        <fullName evidence="15">Slit guidance ligand 3</fullName>
    </submittedName>
</protein>
<dbReference type="FunFam" id="2.10.25.10:FF:000053">
    <property type="entry name" value="Slit guidance ligand 2"/>
    <property type="match status" value="1"/>
</dbReference>
<dbReference type="eggNOG" id="KOG4237">
    <property type="taxonomic scope" value="Eukaryota"/>
</dbReference>
<dbReference type="FunFam" id="2.10.25.10:FF:000045">
    <property type="entry name" value="Slit guidance ligand 2"/>
    <property type="match status" value="1"/>
</dbReference>
<feature type="domain" description="EGF-like" evidence="14">
    <location>
        <begin position="447"/>
        <end position="476"/>
    </location>
</feature>
<evidence type="ECO:0000256" key="5">
    <source>
        <dbReference type="ARBA" id="ARBA00022737"/>
    </source>
</evidence>
<keyword evidence="3 10" id="KW-0245">EGF-like domain</keyword>
<feature type="disulfide bond" evidence="10">
    <location>
        <begin position="211"/>
        <end position="220"/>
    </location>
</feature>
<dbReference type="SMART" id="SM00181">
    <property type="entry name" value="EGF"/>
    <property type="match status" value="9"/>
</dbReference>
<dbReference type="HOGENOM" id="CLU_022396_0_0_1"/>
<dbReference type="PROSITE" id="PS01187">
    <property type="entry name" value="EGF_CA"/>
    <property type="match status" value="2"/>
</dbReference>
<dbReference type="PANTHER" id="PTHR45836:SF9">
    <property type="entry name" value="SLIT HOMOLOG 3 PROTEIN"/>
    <property type="match status" value="1"/>
</dbReference>
<organism evidence="15 16">
    <name type="scientific">Latimeria chalumnae</name>
    <name type="common">Coelacanth</name>
    <dbReference type="NCBI Taxonomy" id="7897"/>
    <lineage>
        <taxon>Eukaryota</taxon>
        <taxon>Metazoa</taxon>
        <taxon>Chordata</taxon>
        <taxon>Craniata</taxon>
        <taxon>Vertebrata</taxon>
        <taxon>Euteleostomi</taxon>
        <taxon>Coelacanthiformes</taxon>
        <taxon>Coelacanthidae</taxon>
        <taxon>Latimeria</taxon>
    </lineage>
</organism>
<dbReference type="SMART" id="SM00179">
    <property type="entry name" value="EGF_CA"/>
    <property type="match status" value="7"/>
</dbReference>
<evidence type="ECO:0000259" key="12">
    <source>
        <dbReference type="PROSITE" id="PS01225"/>
    </source>
</evidence>
<dbReference type="GO" id="GO:0005509">
    <property type="term" value="F:calcium ion binding"/>
    <property type="evidence" value="ECO:0007669"/>
    <property type="project" value="InterPro"/>
</dbReference>
<feature type="disulfide bond" evidence="10">
    <location>
        <begin position="545"/>
        <end position="554"/>
    </location>
</feature>
<feature type="disulfide bond" evidence="10">
    <location>
        <begin position="173"/>
        <end position="182"/>
    </location>
</feature>
<dbReference type="Gene3D" id="2.60.120.200">
    <property type="match status" value="1"/>
</dbReference>
<dbReference type="GeneTree" id="ENSGT00940000159322"/>
<dbReference type="InterPro" id="IPR001881">
    <property type="entry name" value="EGF-like_Ca-bd_dom"/>
</dbReference>
<dbReference type="InParanoid" id="M3XL08"/>
<dbReference type="PROSITE" id="PS01225">
    <property type="entry name" value="CTCK_2"/>
    <property type="match status" value="1"/>
</dbReference>
<dbReference type="Ensembl" id="ENSLACT00000025018.1">
    <property type="protein sequence ID" value="ENSLACP00000023414.1"/>
    <property type="gene ID" value="ENSLACG00000022564.1"/>
</dbReference>
<dbReference type="Pfam" id="PF02210">
    <property type="entry name" value="Laminin_G_2"/>
    <property type="match status" value="1"/>
</dbReference>
<dbReference type="SMART" id="SM00041">
    <property type="entry name" value="CT"/>
    <property type="match status" value="1"/>
</dbReference>
<evidence type="ECO:0000313" key="15">
    <source>
        <dbReference type="Ensembl" id="ENSLACP00000023414.1"/>
    </source>
</evidence>
<evidence type="ECO:0000256" key="7">
    <source>
        <dbReference type="ARBA" id="ARBA00022902"/>
    </source>
</evidence>
<evidence type="ECO:0000256" key="11">
    <source>
        <dbReference type="PROSITE-ProRule" id="PRU00122"/>
    </source>
</evidence>
<dbReference type="FunFam" id="2.10.25.10:FF:000063">
    <property type="entry name" value="Slit guidance ligand 2"/>
    <property type="match status" value="1"/>
</dbReference>
<dbReference type="SUPFAM" id="SSF57184">
    <property type="entry name" value="Growth factor receptor domain"/>
    <property type="match status" value="1"/>
</dbReference>
<dbReference type="FunFam" id="2.60.120.200:FF:000047">
    <property type="entry name" value="Slit guidance ligand 3"/>
    <property type="match status" value="1"/>
</dbReference>
<name>M3XL08_LATCH</name>
<dbReference type="InterPro" id="IPR009030">
    <property type="entry name" value="Growth_fac_rcpt_cys_sf"/>
</dbReference>
<feature type="domain" description="CTCK" evidence="12">
    <location>
        <begin position="560"/>
        <end position="635"/>
    </location>
</feature>
<dbReference type="SUPFAM" id="SSF57196">
    <property type="entry name" value="EGF/Laminin"/>
    <property type="match status" value="3"/>
</dbReference>
<feature type="domain" description="EGF-like" evidence="14">
    <location>
        <begin position="479"/>
        <end position="514"/>
    </location>
</feature>
<feature type="domain" description="EGF-like" evidence="14">
    <location>
        <begin position="29"/>
        <end position="64"/>
    </location>
</feature>
<evidence type="ECO:0000256" key="9">
    <source>
        <dbReference type="ARBA" id="ARBA00023180"/>
    </source>
</evidence>
<dbReference type="OMA" id="QCENVID"/>
<dbReference type="PROSITE" id="PS01185">
    <property type="entry name" value="CTCK_1"/>
    <property type="match status" value="1"/>
</dbReference>
<dbReference type="EMBL" id="AFYH01036547">
    <property type="status" value="NOT_ANNOTATED_CDS"/>
    <property type="molecule type" value="Genomic_DNA"/>
</dbReference>
<dbReference type="InterPro" id="IPR013320">
    <property type="entry name" value="ConA-like_dom_sf"/>
</dbReference>
<dbReference type="FunFam" id="2.10.25.10:FF:000062">
    <property type="entry name" value="Slit guidance ligand 2"/>
    <property type="match status" value="1"/>
</dbReference>
<evidence type="ECO:0000259" key="13">
    <source>
        <dbReference type="PROSITE" id="PS50025"/>
    </source>
</evidence>
<dbReference type="PRINTS" id="PR01983">
    <property type="entry name" value="NOTCH"/>
</dbReference>
<dbReference type="Gene3D" id="2.10.25.10">
    <property type="entry name" value="Laminin"/>
    <property type="match status" value="8"/>
</dbReference>
<dbReference type="PRINTS" id="PR00010">
    <property type="entry name" value="EGFBLOOD"/>
</dbReference>
<gene>
    <name evidence="15" type="primary">SLIT3</name>
</gene>
<dbReference type="Pfam" id="PF12661">
    <property type="entry name" value="hEGF"/>
    <property type="match status" value="1"/>
</dbReference>
<dbReference type="Proteomes" id="UP000008672">
    <property type="component" value="Unassembled WGS sequence"/>
</dbReference>
<feature type="disulfide bond" evidence="10">
    <location>
        <begin position="523"/>
        <end position="533"/>
    </location>
</feature>
<dbReference type="AlphaFoldDB" id="M3XL08"/>
<evidence type="ECO:0000256" key="4">
    <source>
        <dbReference type="ARBA" id="ARBA00022729"/>
    </source>
</evidence>
<dbReference type="PROSITE" id="PS50025">
    <property type="entry name" value="LAM_G_DOMAIN"/>
    <property type="match status" value="1"/>
</dbReference>
<keyword evidence="8 10" id="KW-1015">Disulfide bond</keyword>
<dbReference type="PROSITE" id="PS01186">
    <property type="entry name" value="EGF_2"/>
    <property type="match status" value="7"/>
</dbReference>
<dbReference type="InterPro" id="IPR018097">
    <property type="entry name" value="EGF_Ca-bd_CS"/>
</dbReference>
<dbReference type="PROSITE" id="PS50026">
    <property type="entry name" value="EGF_3"/>
    <property type="match status" value="9"/>
</dbReference>
<reference evidence="15" key="3">
    <citation type="submission" date="2025-09" db="UniProtKB">
        <authorList>
            <consortium name="Ensembl"/>
        </authorList>
    </citation>
    <scope>IDENTIFICATION</scope>
</reference>
<dbReference type="EMBL" id="AFYH01036549">
    <property type="status" value="NOT_ANNOTATED_CDS"/>
    <property type="molecule type" value="Genomic_DNA"/>
</dbReference>
<dbReference type="InterPro" id="IPR000152">
    <property type="entry name" value="EGF-type_Asp/Asn_hydroxyl_site"/>
</dbReference>
<feature type="domain" description="EGF-like" evidence="14">
    <location>
        <begin position="185"/>
        <end position="221"/>
    </location>
</feature>
<dbReference type="STRING" id="7897.ENSLACP00000023414"/>
<evidence type="ECO:0000256" key="1">
    <source>
        <dbReference type="ARBA" id="ARBA00004613"/>
    </source>
</evidence>
<dbReference type="GO" id="GO:0008201">
    <property type="term" value="F:heparin binding"/>
    <property type="evidence" value="ECO:0007669"/>
    <property type="project" value="TreeGrafter"/>
</dbReference>
<dbReference type="GO" id="GO:0007411">
    <property type="term" value="P:axon guidance"/>
    <property type="evidence" value="ECO:0007669"/>
    <property type="project" value="TreeGrafter"/>
</dbReference>
<comment type="subcellular location">
    <subcellularLocation>
        <location evidence="1">Secreted</location>
    </subcellularLocation>
</comment>
<keyword evidence="4" id="KW-0732">Signal</keyword>
<keyword evidence="5" id="KW-0677">Repeat</keyword>
<dbReference type="InterPro" id="IPR003645">
    <property type="entry name" value="Fol_N"/>
</dbReference>
<comment type="caution">
    <text evidence="10">Lacks conserved residue(s) required for the propagation of feature annotation.</text>
</comment>
<feature type="domain" description="EGF-like" evidence="14">
    <location>
        <begin position="230"/>
        <end position="266"/>
    </location>
</feature>
<dbReference type="EMBL" id="AFYH01036548">
    <property type="status" value="NOT_ANNOTATED_CDS"/>
    <property type="molecule type" value="Genomic_DNA"/>
</dbReference>
<feature type="domain" description="EGF-like" evidence="14">
    <location>
        <begin position="107"/>
        <end position="143"/>
    </location>
</feature>
<feature type="domain" description="EGF-like" evidence="14">
    <location>
        <begin position="66"/>
        <end position="105"/>
    </location>
</feature>
<reference evidence="16" key="1">
    <citation type="submission" date="2011-08" db="EMBL/GenBank/DDBJ databases">
        <title>The draft genome of Latimeria chalumnae.</title>
        <authorList>
            <person name="Di Palma F."/>
            <person name="Alfoldi J."/>
            <person name="Johnson J."/>
            <person name="Berlin A."/>
            <person name="Gnerre S."/>
            <person name="Jaffe D."/>
            <person name="MacCallum I."/>
            <person name="Young S."/>
            <person name="Walker B.J."/>
            <person name="Lander E."/>
            <person name="Lindblad-Toh K."/>
        </authorList>
    </citation>
    <scope>NUCLEOTIDE SEQUENCE [LARGE SCALE GENOMIC DNA]</scope>
    <source>
        <strain evidence="16">Wild caught</strain>
    </source>
</reference>
<evidence type="ECO:0000313" key="16">
    <source>
        <dbReference type="Proteomes" id="UP000008672"/>
    </source>
</evidence>
<feature type="domain" description="EGF-like" evidence="14">
    <location>
        <begin position="519"/>
        <end position="555"/>
    </location>
</feature>
<feature type="domain" description="Laminin G" evidence="13">
    <location>
        <begin position="269"/>
        <end position="443"/>
    </location>
</feature>
<dbReference type="InterPro" id="IPR000742">
    <property type="entry name" value="EGF"/>
</dbReference>
<dbReference type="InterPro" id="IPR051355">
    <property type="entry name" value="Notch/Slit_guidance"/>
</dbReference>
<dbReference type="PANTHER" id="PTHR45836">
    <property type="entry name" value="SLIT HOMOLOG"/>
    <property type="match status" value="1"/>
</dbReference>
<dbReference type="InterPro" id="IPR013032">
    <property type="entry name" value="EGF-like_CS"/>
</dbReference>
<dbReference type="GO" id="GO:0050919">
    <property type="term" value="P:negative chemotaxis"/>
    <property type="evidence" value="ECO:0007669"/>
    <property type="project" value="TreeGrafter"/>
</dbReference>
<reference evidence="15" key="2">
    <citation type="submission" date="2025-08" db="UniProtKB">
        <authorList>
            <consortium name="Ensembl"/>
        </authorList>
    </citation>
    <scope>IDENTIFICATION</scope>
</reference>
<evidence type="ECO:0000256" key="10">
    <source>
        <dbReference type="PROSITE-ProRule" id="PRU00076"/>
    </source>
</evidence>
<dbReference type="InterPro" id="IPR006207">
    <property type="entry name" value="Cys_knot_C"/>
</dbReference>
<evidence type="ECO:0000256" key="6">
    <source>
        <dbReference type="ARBA" id="ARBA00022782"/>
    </source>
</evidence>
<dbReference type="PROSITE" id="PS00022">
    <property type="entry name" value="EGF_1"/>
    <property type="match status" value="9"/>
</dbReference>
<dbReference type="SUPFAM" id="SSF49899">
    <property type="entry name" value="Concanavalin A-like lectins/glucanases"/>
    <property type="match status" value="1"/>
</dbReference>
<sequence>MADRLLLTTPSNRFQCKGPPDTYNLAKCNPCLSSPCKNNGTCSNDPVDFYRCICPYGFKGQNCEVPINACINNPCHNGGTCHLSEGNEDGYSCSCPAGFEGTKCEVNPDDCEDNDCENNSTCVDGINNYICLCQPNYTGEFCEEVLDHCVADLNPCRNDAKCISFNKEYRCECLSGYIGKHCEIDNDDCLSNKCRHGAECVDAVDGYTCVCPRGFSGLFCENIPPMVLLQTSPCDNYDCQNGAQCIVVQNEPVCRCLSGFAGPKCEKLITVNFVGKDSYVELFNAKIRPQANISLQVATDKDNGILLYKGDNDPLALELYQGHVRLIYDTLSYPPTTVYSVETINDGQFHTVELVMLNQTLSLVVDNGTPKSLGKLQKQPSLSLNTPLYIGGIPLSTGIVGLRQGPDKTPVGFYGCIHNVRINNELQDFKELPRLSLGVLPGCKSCNICKHGVCHSIEQSGVICECHPGWTGPLCDQELKDPCRGNKCVHGTCIAMNLAFTCRCAEGYTGAYCEKRADSLSFCRNLRCNHGRCKISAQGQPYCECDNNFTGENCDKEIACKGEMIREVVRKQQGYASCTTASKIPRMECRGSCNNGRCCVPLRNKRRKYLFNCTDGSSFMEELERVVECGCSTCL</sequence>
<dbReference type="GO" id="GO:0048495">
    <property type="term" value="F:Roundabout binding"/>
    <property type="evidence" value="ECO:0007669"/>
    <property type="project" value="TreeGrafter"/>
</dbReference>
<dbReference type="GO" id="GO:0005615">
    <property type="term" value="C:extracellular space"/>
    <property type="evidence" value="ECO:0007669"/>
    <property type="project" value="UniProtKB-ARBA"/>
</dbReference>
<evidence type="ECO:0000256" key="3">
    <source>
        <dbReference type="ARBA" id="ARBA00022536"/>
    </source>
</evidence>
<feature type="disulfide bond" evidence="10">
    <location>
        <begin position="256"/>
        <end position="265"/>
    </location>
</feature>
<proteinExistence type="predicted"/>
<dbReference type="PROSITE" id="PS00010">
    <property type="entry name" value="ASX_HYDROXYL"/>
    <property type="match status" value="2"/>
</dbReference>
<feature type="disulfide bond" evidence="10">
    <location>
        <begin position="95"/>
        <end position="104"/>
    </location>
</feature>
<keyword evidence="2" id="KW-0964">Secreted</keyword>
<dbReference type="CDD" id="cd00110">
    <property type="entry name" value="LamG"/>
    <property type="match status" value="1"/>
</dbReference>
<feature type="disulfide bond" evidence="11">
    <location>
        <begin position="416"/>
        <end position="443"/>
    </location>
</feature>
<keyword evidence="6" id="KW-0221">Differentiation</keyword>
<dbReference type="InterPro" id="IPR001791">
    <property type="entry name" value="Laminin_G"/>
</dbReference>
<keyword evidence="16" id="KW-1185">Reference proteome</keyword>
<dbReference type="SMART" id="SM00282">
    <property type="entry name" value="LamG"/>
    <property type="match status" value="1"/>
</dbReference>
<dbReference type="FunFam" id="2.10.25.10:FF:000099">
    <property type="entry name" value="Slit guidance ligand 2"/>
    <property type="match status" value="1"/>
</dbReference>
<keyword evidence="9" id="KW-0325">Glycoprotein</keyword>
<feature type="disulfide bond" evidence="10">
    <location>
        <begin position="133"/>
        <end position="142"/>
    </location>
</feature>
<dbReference type="Pfam" id="PF00008">
    <property type="entry name" value="EGF"/>
    <property type="match status" value="6"/>
</dbReference>
<dbReference type="GO" id="GO:0048513">
    <property type="term" value="P:animal organ development"/>
    <property type="evidence" value="ECO:0007669"/>
    <property type="project" value="UniProtKB-ARBA"/>
</dbReference>